<dbReference type="InterPro" id="IPR030395">
    <property type="entry name" value="GP_PDE_dom"/>
</dbReference>
<dbReference type="Proteomes" id="UP000651977">
    <property type="component" value="Unassembled WGS sequence"/>
</dbReference>
<evidence type="ECO:0000313" key="2">
    <source>
        <dbReference type="EMBL" id="GGB15326.1"/>
    </source>
</evidence>
<reference evidence="3" key="1">
    <citation type="journal article" date="2019" name="Int. J. Syst. Evol. Microbiol.">
        <title>The Global Catalogue of Microorganisms (GCM) 10K type strain sequencing project: providing services to taxonomists for standard genome sequencing and annotation.</title>
        <authorList>
            <consortium name="The Broad Institute Genomics Platform"/>
            <consortium name="The Broad Institute Genome Sequencing Center for Infectious Disease"/>
            <person name="Wu L."/>
            <person name="Ma J."/>
        </authorList>
    </citation>
    <scope>NUCLEOTIDE SEQUENCE [LARGE SCALE GENOMIC DNA]</scope>
    <source>
        <strain evidence="3">CGMCC 1.10131</strain>
    </source>
</reference>
<evidence type="ECO:0000259" key="1">
    <source>
        <dbReference type="PROSITE" id="PS51704"/>
    </source>
</evidence>
<comment type="caution">
    <text evidence="2">The sequence shown here is derived from an EMBL/GenBank/DDBJ whole genome shotgun (WGS) entry which is preliminary data.</text>
</comment>
<dbReference type="InterPro" id="IPR017946">
    <property type="entry name" value="PLC-like_Pdiesterase_TIM-brl"/>
</dbReference>
<dbReference type="PANTHER" id="PTHR46211">
    <property type="entry name" value="GLYCEROPHOSPHORYL DIESTER PHOSPHODIESTERASE"/>
    <property type="match status" value="1"/>
</dbReference>
<organism evidence="2 3">
    <name type="scientific">Agarivorans gilvus</name>
    <dbReference type="NCBI Taxonomy" id="680279"/>
    <lineage>
        <taxon>Bacteria</taxon>
        <taxon>Pseudomonadati</taxon>
        <taxon>Pseudomonadota</taxon>
        <taxon>Gammaproteobacteria</taxon>
        <taxon>Alteromonadales</taxon>
        <taxon>Alteromonadaceae</taxon>
        <taxon>Agarivorans</taxon>
    </lineage>
</organism>
<dbReference type="PROSITE" id="PS51704">
    <property type="entry name" value="GP_PDE"/>
    <property type="match status" value="1"/>
</dbReference>
<sequence>MLIIAGHRGAAGSTPENSLAGLDRAAQLGLHWVEFDTFLSKDHQAIVFHDETLERCSNGQGKAAEHTLAELQTLDVGAWFAPEFAGQTLPSLREYLLHAKSLKLKLNLELKYHQQPRQQLVEAVLKEVEHCDFPLDDLLISSFDHQSLLFLHHQAPQFKLAQLYEEIPNNWQQQLQDIKAVACHVDYQQTSVEQAKQIKLAGYRLSTYTVNEPKEITALLPWLDMVISDFPERFL</sequence>
<gene>
    <name evidence="2" type="ORF">GCM10007414_30980</name>
</gene>
<proteinExistence type="predicted"/>
<dbReference type="SUPFAM" id="SSF51695">
    <property type="entry name" value="PLC-like phosphodiesterases"/>
    <property type="match status" value="1"/>
</dbReference>
<keyword evidence="3" id="KW-1185">Reference proteome</keyword>
<dbReference type="PANTHER" id="PTHR46211:SF1">
    <property type="entry name" value="GLYCEROPHOSPHODIESTER PHOSPHODIESTERASE, CYTOPLASMIC"/>
    <property type="match status" value="1"/>
</dbReference>
<name>A0ABQ1I4B2_9ALTE</name>
<dbReference type="Pfam" id="PF03009">
    <property type="entry name" value="GDPD"/>
    <property type="match status" value="1"/>
</dbReference>
<dbReference type="Gene3D" id="3.20.20.190">
    <property type="entry name" value="Phosphatidylinositol (PI) phosphodiesterase"/>
    <property type="match status" value="1"/>
</dbReference>
<evidence type="ECO:0000313" key="3">
    <source>
        <dbReference type="Proteomes" id="UP000651977"/>
    </source>
</evidence>
<protein>
    <submittedName>
        <fullName evidence="2">Glycerophosphoryl diester phosphodiesterase</fullName>
    </submittedName>
</protein>
<feature type="domain" description="GP-PDE" evidence="1">
    <location>
        <begin position="2"/>
        <end position="235"/>
    </location>
</feature>
<dbReference type="EMBL" id="BMDY01000021">
    <property type="protein sequence ID" value="GGB15326.1"/>
    <property type="molecule type" value="Genomic_DNA"/>
</dbReference>
<accession>A0ABQ1I4B2</accession>
<dbReference type="RefSeq" id="WP_055734627.1">
    <property type="nucleotide sequence ID" value="NZ_BMDY01000021.1"/>
</dbReference>